<dbReference type="STRING" id="1391653.AKJ08_0559"/>
<dbReference type="KEGG" id="vin:AKJ08_0559"/>
<proteinExistence type="predicted"/>
<protein>
    <submittedName>
        <fullName evidence="2">Uncharacterized protein</fullName>
    </submittedName>
</protein>
<accession>A0A0K1P9I5</accession>
<feature type="compositionally biased region" description="Basic and acidic residues" evidence="1">
    <location>
        <begin position="90"/>
        <end position="106"/>
    </location>
</feature>
<keyword evidence="3" id="KW-1185">Reference proteome</keyword>
<evidence type="ECO:0000256" key="1">
    <source>
        <dbReference type="SAM" id="MobiDB-lite"/>
    </source>
</evidence>
<gene>
    <name evidence="2" type="ORF">AKJ08_0559</name>
</gene>
<reference evidence="2 3" key="1">
    <citation type="submission" date="2015-08" db="EMBL/GenBank/DDBJ databases">
        <authorList>
            <person name="Babu N.S."/>
            <person name="Beckwith C.J."/>
            <person name="Beseler K.G."/>
            <person name="Brison A."/>
            <person name="Carone J.V."/>
            <person name="Caskin T.P."/>
            <person name="Diamond M."/>
            <person name="Durham M.E."/>
            <person name="Foxe J.M."/>
            <person name="Go M."/>
            <person name="Henderson B.A."/>
            <person name="Jones I.B."/>
            <person name="McGettigan J.A."/>
            <person name="Micheletti S.J."/>
            <person name="Nasrallah M.E."/>
            <person name="Ortiz D."/>
            <person name="Piller C.R."/>
            <person name="Privatt S.R."/>
            <person name="Schneider S.L."/>
            <person name="Sharp S."/>
            <person name="Smith T.C."/>
            <person name="Stanton J.D."/>
            <person name="Ullery H.E."/>
            <person name="Wilson R.J."/>
            <person name="Serrano M.G."/>
            <person name="Buck G."/>
            <person name="Lee V."/>
            <person name="Wang Y."/>
            <person name="Carvalho R."/>
            <person name="Voegtly L."/>
            <person name="Shi R."/>
            <person name="Duckworth R."/>
            <person name="Johnson A."/>
            <person name="Loviza R."/>
            <person name="Walstead R."/>
            <person name="Shah Z."/>
            <person name="Kiflezghi M."/>
            <person name="Wade K."/>
            <person name="Ball S.L."/>
            <person name="Bradley K.W."/>
            <person name="Asai D.J."/>
            <person name="Bowman C.A."/>
            <person name="Russell D.A."/>
            <person name="Pope W.H."/>
            <person name="Jacobs-Sera D."/>
            <person name="Hendrix R.W."/>
            <person name="Hatfull G.F."/>
        </authorList>
    </citation>
    <scope>NUCLEOTIDE SEQUENCE [LARGE SCALE GENOMIC DNA]</scope>
    <source>
        <strain evidence="2 3">DSM 27710</strain>
    </source>
</reference>
<dbReference type="EMBL" id="CP012332">
    <property type="protein sequence ID" value="AKU90172.1"/>
    <property type="molecule type" value="Genomic_DNA"/>
</dbReference>
<evidence type="ECO:0000313" key="2">
    <source>
        <dbReference type="EMBL" id="AKU90172.1"/>
    </source>
</evidence>
<evidence type="ECO:0000313" key="3">
    <source>
        <dbReference type="Proteomes" id="UP000055590"/>
    </source>
</evidence>
<sequence length="129" mass="13806">MGTRSKTLVQRVVEAGEAQVDKVVNQLVTNERFVSAVQGAVSKSLAAKGSLDKALRSALSSMSLPSTQDVDELRKRLDRLDRTLTELDAKLSRLEPARKAPGEKAEGAPAKKAAPRKTKSKTSPKGTHG</sequence>
<organism evidence="2 3">
    <name type="scientific">Vulgatibacter incomptus</name>
    <dbReference type="NCBI Taxonomy" id="1391653"/>
    <lineage>
        <taxon>Bacteria</taxon>
        <taxon>Pseudomonadati</taxon>
        <taxon>Myxococcota</taxon>
        <taxon>Myxococcia</taxon>
        <taxon>Myxococcales</taxon>
        <taxon>Cystobacterineae</taxon>
        <taxon>Vulgatibacteraceae</taxon>
        <taxon>Vulgatibacter</taxon>
    </lineage>
</organism>
<feature type="region of interest" description="Disordered" evidence="1">
    <location>
        <begin position="90"/>
        <end position="129"/>
    </location>
</feature>
<name>A0A0K1P9I5_9BACT</name>
<dbReference type="AlphaFoldDB" id="A0A0K1P9I5"/>
<feature type="compositionally biased region" description="Basic residues" evidence="1">
    <location>
        <begin position="113"/>
        <end position="129"/>
    </location>
</feature>
<dbReference type="Proteomes" id="UP000055590">
    <property type="component" value="Chromosome"/>
</dbReference>